<organism evidence="1 3">
    <name type="scientific">Stephanodiscus triporus</name>
    <dbReference type="NCBI Taxonomy" id="2934178"/>
    <lineage>
        <taxon>Eukaryota</taxon>
        <taxon>Sar</taxon>
        <taxon>Stramenopiles</taxon>
        <taxon>Ochrophyta</taxon>
        <taxon>Bacillariophyta</taxon>
        <taxon>Coscinodiscophyceae</taxon>
        <taxon>Thalassiosirophycidae</taxon>
        <taxon>Stephanodiscales</taxon>
        <taxon>Stephanodiscaceae</taxon>
        <taxon>Stephanodiscus</taxon>
    </lineage>
</organism>
<name>A0ABD3N4S2_9STRA</name>
<reference evidence="1 3" key="1">
    <citation type="submission" date="2024-10" db="EMBL/GenBank/DDBJ databases">
        <title>Updated reference genomes for cyclostephanoid diatoms.</title>
        <authorList>
            <person name="Roberts W.R."/>
            <person name="Alverson A.J."/>
        </authorList>
    </citation>
    <scope>NUCLEOTIDE SEQUENCE [LARGE SCALE GENOMIC DNA]</scope>
    <source>
        <strain evidence="1 3">AJA276-08</strain>
    </source>
</reference>
<protein>
    <recommendedName>
        <fullName evidence="4">PSI domain-containing protein</fullName>
    </recommendedName>
</protein>
<comment type="caution">
    <text evidence="1">The sequence shown here is derived from an EMBL/GenBank/DDBJ whole genome shotgun (WGS) entry which is preliminary data.</text>
</comment>
<dbReference type="Proteomes" id="UP001530315">
    <property type="component" value="Unassembled WGS sequence"/>
</dbReference>
<accession>A0ABD3N4S2</accession>
<evidence type="ECO:0000313" key="2">
    <source>
        <dbReference type="EMBL" id="KAL3794976.1"/>
    </source>
</evidence>
<evidence type="ECO:0008006" key="4">
    <source>
        <dbReference type="Google" id="ProtNLM"/>
    </source>
</evidence>
<dbReference type="AlphaFoldDB" id="A0ABD3N4S2"/>
<sequence length="130" mass="14457">MARQMAWVIDHHHDLYENDGPVTGGVRPVFHRGVKLSYQKEDLEVFSKYGLDDPPQEILDNRTSLVSCGNHKAATCDDCPHGNGEVWCNGECSWCESSQKCHSLDELVAVCPERSNVTHQIDVIHGAGAR</sequence>
<keyword evidence="3" id="KW-1185">Reference proteome</keyword>
<evidence type="ECO:0000313" key="3">
    <source>
        <dbReference type="Proteomes" id="UP001530315"/>
    </source>
</evidence>
<gene>
    <name evidence="1" type="ORF">ACHAW5_001953</name>
    <name evidence="2" type="ORF">ACHAW5_010557</name>
</gene>
<dbReference type="EMBL" id="JALLAZ020001661">
    <property type="protein sequence ID" value="KAL3769221.1"/>
    <property type="molecule type" value="Genomic_DNA"/>
</dbReference>
<evidence type="ECO:0000313" key="1">
    <source>
        <dbReference type="EMBL" id="KAL3769221.1"/>
    </source>
</evidence>
<proteinExistence type="predicted"/>
<dbReference type="EMBL" id="JALLAZ020000448">
    <property type="protein sequence ID" value="KAL3794976.1"/>
    <property type="molecule type" value="Genomic_DNA"/>
</dbReference>